<proteinExistence type="predicted"/>
<name>A0A1F7X8T2_9BACT</name>
<protein>
    <recommendedName>
        <fullName evidence="4">Type II secretion system protein GspG C-terminal domain-containing protein</fullName>
    </recommendedName>
</protein>
<sequence length="178" mass="19179">MESLYKKKNAYTLLELVLVAAILGVLASFGINTFKGSQARSRDTQRKSDLNQYRVALETYGTNHNGLFPGRNGLFGLWASDKTSCGAGSCYYLCTTDLGLSGCPADPYDGQNKCYGGTTCRYWYQGNNCDNGSACATNFTLRAMLENENAFWVVCANGKSGNVDSATDFSTLGGSCPL</sequence>
<dbReference type="SUPFAM" id="SSF54523">
    <property type="entry name" value="Pili subunits"/>
    <property type="match status" value="1"/>
</dbReference>
<dbReference type="Proteomes" id="UP000177053">
    <property type="component" value="Unassembled WGS sequence"/>
</dbReference>
<keyword evidence="1" id="KW-0472">Membrane</keyword>
<organism evidence="2 3">
    <name type="scientific">Candidatus Woesebacteria bacterium RBG_16_34_12</name>
    <dbReference type="NCBI Taxonomy" id="1802480"/>
    <lineage>
        <taxon>Bacteria</taxon>
        <taxon>Candidatus Woeseibacteriota</taxon>
    </lineage>
</organism>
<reference evidence="2 3" key="1">
    <citation type="journal article" date="2016" name="Nat. Commun.">
        <title>Thousands of microbial genomes shed light on interconnected biogeochemical processes in an aquifer system.</title>
        <authorList>
            <person name="Anantharaman K."/>
            <person name="Brown C.T."/>
            <person name="Hug L.A."/>
            <person name="Sharon I."/>
            <person name="Castelle C.J."/>
            <person name="Probst A.J."/>
            <person name="Thomas B.C."/>
            <person name="Singh A."/>
            <person name="Wilkins M.J."/>
            <person name="Karaoz U."/>
            <person name="Brodie E.L."/>
            <person name="Williams K.H."/>
            <person name="Hubbard S.S."/>
            <person name="Banfield J.F."/>
        </authorList>
    </citation>
    <scope>NUCLEOTIDE SEQUENCE [LARGE SCALE GENOMIC DNA]</scope>
</reference>
<dbReference type="EMBL" id="MGFS01000016">
    <property type="protein sequence ID" value="OGM11460.1"/>
    <property type="molecule type" value="Genomic_DNA"/>
</dbReference>
<dbReference type="InterPro" id="IPR012902">
    <property type="entry name" value="N_methyl_site"/>
</dbReference>
<evidence type="ECO:0008006" key="4">
    <source>
        <dbReference type="Google" id="ProtNLM"/>
    </source>
</evidence>
<dbReference type="AlphaFoldDB" id="A0A1F7X8T2"/>
<keyword evidence="1" id="KW-1133">Transmembrane helix</keyword>
<dbReference type="Gene3D" id="3.30.700.10">
    <property type="entry name" value="Glycoprotein, Type 4 Pilin"/>
    <property type="match status" value="1"/>
</dbReference>
<feature type="transmembrane region" description="Helical" evidence="1">
    <location>
        <begin position="12"/>
        <end position="31"/>
    </location>
</feature>
<dbReference type="InterPro" id="IPR045584">
    <property type="entry name" value="Pilin-like"/>
</dbReference>
<comment type="caution">
    <text evidence="2">The sequence shown here is derived from an EMBL/GenBank/DDBJ whole genome shotgun (WGS) entry which is preliminary data.</text>
</comment>
<accession>A0A1F7X8T2</accession>
<dbReference type="NCBIfam" id="TIGR02532">
    <property type="entry name" value="IV_pilin_GFxxxE"/>
    <property type="match status" value="1"/>
</dbReference>
<evidence type="ECO:0000256" key="1">
    <source>
        <dbReference type="SAM" id="Phobius"/>
    </source>
</evidence>
<gene>
    <name evidence="2" type="ORF">A2Z22_00215</name>
</gene>
<evidence type="ECO:0000313" key="3">
    <source>
        <dbReference type="Proteomes" id="UP000177053"/>
    </source>
</evidence>
<evidence type="ECO:0000313" key="2">
    <source>
        <dbReference type="EMBL" id="OGM11460.1"/>
    </source>
</evidence>
<keyword evidence="1" id="KW-0812">Transmembrane</keyword>